<keyword evidence="7" id="KW-0325">Glycoprotein</keyword>
<dbReference type="InterPro" id="IPR011009">
    <property type="entry name" value="Kinase-like_dom_sf"/>
</dbReference>
<dbReference type="PROSITE" id="PS50011">
    <property type="entry name" value="PROTEIN_KINASE_DOM"/>
    <property type="match status" value="1"/>
</dbReference>
<dbReference type="PROSITE" id="PS00107">
    <property type="entry name" value="PROTEIN_KINASE_ATP"/>
    <property type="match status" value="1"/>
</dbReference>
<dbReference type="Gene3D" id="1.10.510.10">
    <property type="entry name" value="Transferase(Phosphotransferase) domain 1"/>
    <property type="match status" value="1"/>
</dbReference>
<evidence type="ECO:0000313" key="11">
    <source>
        <dbReference type="Proteomes" id="UP000826271"/>
    </source>
</evidence>
<sequence>MKKITKSFNDKLGQGGYGNVYKGMLPDGRHVAVKVLIETDSNGEEFINEVASISRTSHVNIKQSILSVIGTRGTIGYIAPEVFSRNFGGVSYKSDVYSYGMMVLEMAGAKKIVGTDQEIQSSENYFPDKLYEHIIMDISNKRIDDLMIEDEEDAARKMLMVGFWCIQTNPSDRPSMSKVVEMLEGNLESIQIPPKPVLFAPPAIGSEFFSSLSVCVETENSAES</sequence>
<dbReference type="Gene3D" id="3.30.200.20">
    <property type="entry name" value="Phosphorylase Kinase, domain 1"/>
    <property type="match status" value="1"/>
</dbReference>
<dbReference type="PANTHER" id="PTHR27009">
    <property type="entry name" value="RUST RESISTANCE KINASE LR10-RELATED"/>
    <property type="match status" value="1"/>
</dbReference>
<keyword evidence="8" id="KW-0547">Nucleotide-binding</keyword>
<evidence type="ECO:0000256" key="4">
    <source>
        <dbReference type="ARBA" id="ARBA00022729"/>
    </source>
</evidence>
<dbReference type="GO" id="GO:0004674">
    <property type="term" value="F:protein serine/threonine kinase activity"/>
    <property type="evidence" value="ECO:0007669"/>
    <property type="project" value="UniProtKB-KW"/>
</dbReference>
<organism evidence="10 11">
    <name type="scientific">Buddleja alternifolia</name>
    <dbReference type="NCBI Taxonomy" id="168488"/>
    <lineage>
        <taxon>Eukaryota</taxon>
        <taxon>Viridiplantae</taxon>
        <taxon>Streptophyta</taxon>
        <taxon>Embryophyta</taxon>
        <taxon>Tracheophyta</taxon>
        <taxon>Spermatophyta</taxon>
        <taxon>Magnoliopsida</taxon>
        <taxon>eudicotyledons</taxon>
        <taxon>Gunneridae</taxon>
        <taxon>Pentapetalae</taxon>
        <taxon>asterids</taxon>
        <taxon>lamiids</taxon>
        <taxon>Lamiales</taxon>
        <taxon>Scrophulariaceae</taxon>
        <taxon>Buddlejeae</taxon>
        <taxon>Buddleja</taxon>
    </lineage>
</organism>
<feature type="binding site" evidence="8">
    <location>
        <position position="34"/>
    </location>
    <ligand>
        <name>ATP</name>
        <dbReference type="ChEBI" id="CHEBI:30616"/>
    </ligand>
</feature>
<evidence type="ECO:0000259" key="9">
    <source>
        <dbReference type="PROSITE" id="PS50011"/>
    </source>
</evidence>
<dbReference type="Pfam" id="PF00069">
    <property type="entry name" value="Pkinase"/>
    <property type="match status" value="1"/>
</dbReference>
<evidence type="ECO:0000256" key="5">
    <source>
        <dbReference type="ARBA" id="ARBA00022989"/>
    </source>
</evidence>
<evidence type="ECO:0000256" key="2">
    <source>
        <dbReference type="ARBA" id="ARBA00022527"/>
    </source>
</evidence>
<keyword evidence="3" id="KW-0812">Transmembrane</keyword>
<evidence type="ECO:0000256" key="6">
    <source>
        <dbReference type="ARBA" id="ARBA00023136"/>
    </source>
</evidence>
<evidence type="ECO:0000256" key="3">
    <source>
        <dbReference type="ARBA" id="ARBA00022692"/>
    </source>
</evidence>
<gene>
    <name evidence="10" type="ORF">BUALT_Bualt11G0057000</name>
</gene>
<dbReference type="InterPro" id="IPR001245">
    <property type="entry name" value="Ser-Thr/Tyr_kinase_cat_dom"/>
</dbReference>
<comment type="caution">
    <text evidence="10">The sequence shown here is derived from an EMBL/GenBank/DDBJ whole genome shotgun (WGS) entry which is preliminary data.</text>
</comment>
<dbReference type="InterPro" id="IPR017441">
    <property type="entry name" value="Protein_kinase_ATP_BS"/>
</dbReference>
<evidence type="ECO:0000256" key="8">
    <source>
        <dbReference type="PROSITE-ProRule" id="PRU10141"/>
    </source>
</evidence>
<keyword evidence="4" id="KW-0732">Signal</keyword>
<keyword evidence="6" id="KW-0472">Membrane</keyword>
<keyword evidence="2" id="KW-0808">Transferase</keyword>
<dbReference type="EMBL" id="WHWC01000011">
    <property type="protein sequence ID" value="KAG8373746.1"/>
    <property type="molecule type" value="Genomic_DNA"/>
</dbReference>
<dbReference type="Proteomes" id="UP000826271">
    <property type="component" value="Unassembled WGS sequence"/>
</dbReference>
<keyword evidence="11" id="KW-1185">Reference proteome</keyword>
<dbReference type="GO" id="GO:0005524">
    <property type="term" value="F:ATP binding"/>
    <property type="evidence" value="ECO:0007669"/>
    <property type="project" value="UniProtKB-UniRule"/>
</dbReference>
<dbReference type="GO" id="GO:0016020">
    <property type="term" value="C:membrane"/>
    <property type="evidence" value="ECO:0007669"/>
    <property type="project" value="UniProtKB-SubCell"/>
</dbReference>
<dbReference type="InterPro" id="IPR045874">
    <property type="entry name" value="LRK10/LRL21-25-like"/>
</dbReference>
<dbReference type="SUPFAM" id="SSF56112">
    <property type="entry name" value="Protein kinase-like (PK-like)"/>
    <property type="match status" value="1"/>
</dbReference>
<keyword evidence="2" id="KW-0418">Kinase</keyword>
<evidence type="ECO:0000256" key="7">
    <source>
        <dbReference type="ARBA" id="ARBA00023180"/>
    </source>
</evidence>
<keyword evidence="8" id="KW-0067">ATP-binding</keyword>
<keyword evidence="2" id="KW-0723">Serine/threonine-protein kinase</keyword>
<proteinExistence type="predicted"/>
<feature type="domain" description="Protein kinase" evidence="9">
    <location>
        <begin position="1"/>
        <end position="198"/>
    </location>
</feature>
<keyword evidence="5" id="KW-1133">Transmembrane helix</keyword>
<name>A0AAV6WT83_9LAMI</name>
<dbReference type="AlphaFoldDB" id="A0AAV6WT83"/>
<dbReference type="Pfam" id="PF07714">
    <property type="entry name" value="PK_Tyr_Ser-Thr"/>
    <property type="match status" value="1"/>
</dbReference>
<evidence type="ECO:0000256" key="1">
    <source>
        <dbReference type="ARBA" id="ARBA00004479"/>
    </source>
</evidence>
<accession>A0AAV6WT83</accession>
<protein>
    <recommendedName>
        <fullName evidence="9">Protein kinase domain-containing protein</fullName>
    </recommendedName>
</protein>
<reference evidence="10" key="1">
    <citation type="submission" date="2019-10" db="EMBL/GenBank/DDBJ databases">
        <authorList>
            <person name="Zhang R."/>
            <person name="Pan Y."/>
            <person name="Wang J."/>
            <person name="Ma R."/>
            <person name="Yu S."/>
        </authorList>
    </citation>
    <scope>NUCLEOTIDE SEQUENCE</scope>
    <source>
        <strain evidence="10">LA-IB0</strain>
        <tissue evidence="10">Leaf</tissue>
    </source>
</reference>
<dbReference type="InterPro" id="IPR000719">
    <property type="entry name" value="Prot_kinase_dom"/>
</dbReference>
<comment type="subcellular location">
    <subcellularLocation>
        <location evidence="1">Membrane</location>
        <topology evidence="1">Single-pass type I membrane protein</topology>
    </subcellularLocation>
</comment>
<evidence type="ECO:0000313" key="10">
    <source>
        <dbReference type="EMBL" id="KAG8373746.1"/>
    </source>
</evidence>